<dbReference type="PANTHER" id="PTHR47841">
    <property type="entry name" value="DIACYLGLYCEROL KINASE THETA-LIKE-RELATED"/>
    <property type="match status" value="1"/>
</dbReference>
<organism evidence="4 5">
    <name type="scientific">Papaver nudicaule</name>
    <name type="common">Iceland poppy</name>
    <dbReference type="NCBI Taxonomy" id="74823"/>
    <lineage>
        <taxon>Eukaryota</taxon>
        <taxon>Viridiplantae</taxon>
        <taxon>Streptophyta</taxon>
        <taxon>Embryophyta</taxon>
        <taxon>Tracheophyta</taxon>
        <taxon>Spermatophyta</taxon>
        <taxon>Magnoliopsida</taxon>
        <taxon>Ranunculales</taxon>
        <taxon>Papaveraceae</taxon>
        <taxon>Papaveroideae</taxon>
        <taxon>Papaver</taxon>
    </lineage>
</organism>
<proteinExistence type="predicted"/>
<keyword evidence="5" id="KW-1185">Reference proteome</keyword>
<dbReference type="Pfam" id="PF03107">
    <property type="entry name" value="C1_2"/>
    <property type="match status" value="2"/>
</dbReference>
<gene>
    <name evidence="4" type="ORF">MKW94_002821</name>
</gene>
<dbReference type="EMBL" id="JAJJMA010016909">
    <property type="protein sequence ID" value="MCL7022956.1"/>
    <property type="molecule type" value="Genomic_DNA"/>
</dbReference>
<protein>
    <recommendedName>
        <fullName evidence="3">DC1 domain-containing protein</fullName>
    </recommendedName>
</protein>
<dbReference type="SUPFAM" id="SSF57889">
    <property type="entry name" value="Cysteine-rich domain"/>
    <property type="match status" value="2"/>
</dbReference>
<evidence type="ECO:0000256" key="2">
    <source>
        <dbReference type="SAM" id="MobiDB-lite"/>
    </source>
</evidence>
<feature type="compositionally biased region" description="Basic and acidic residues" evidence="2">
    <location>
        <begin position="182"/>
        <end position="191"/>
    </location>
</feature>
<feature type="region of interest" description="Disordered" evidence="2">
    <location>
        <begin position="177"/>
        <end position="216"/>
    </location>
</feature>
<name>A0AA41UXB2_PAPNU</name>
<dbReference type="InterPro" id="IPR046349">
    <property type="entry name" value="C1-like_sf"/>
</dbReference>
<dbReference type="Proteomes" id="UP001177140">
    <property type="component" value="Unassembled WGS sequence"/>
</dbReference>
<evidence type="ECO:0000259" key="3">
    <source>
        <dbReference type="Pfam" id="PF03107"/>
    </source>
</evidence>
<keyword evidence="1" id="KW-0677">Repeat</keyword>
<sequence length="271" mass="30669">MALPTRKHSHPHILIKEAFDQNLGVGYEKGDFVCDACNTLGSGVRYHCRQCNFDLHEECATCPDKFKPRMGEIRIYQRIPSCNVCGDQVDVLFYECLYGERCCFFVHPLCTTKLPLEVRHVIDTIHPLTFQSAPFIPNSPCAICRSLVSASSWSYRCDPCGINIHLECVTLPYFEASSSSRSPRDPHQQMHRERRPVPPPPPLSSPPYDDDGNGGTAPPAHSCIYPHYYNYPPSSHYYSYPPASTLQRYHNYYTPCCSSHQEPTSSSTEPS</sequence>
<dbReference type="AlphaFoldDB" id="A0AA41UXB2"/>
<dbReference type="PANTHER" id="PTHR47841:SF7">
    <property type="entry name" value="CYSTEINE_HISTIDINE-RICH C1 DOMAIN PROTEIN"/>
    <property type="match status" value="1"/>
</dbReference>
<evidence type="ECO:0000313" key="4">
    <source>
        <dbReference type="EMBL" id="MCL7022956.1"/>
    </source>
</evidence>
<accession>A0AA41UXB2</accession>
<dbReference type="Gene3D" id="3.30.60.20">
    <property type="match status" value="1"/>
</dbReference>
<feature type="domain" description="DC1" evidence="3">
    <location>
        <begin position="126"/>
        <end position="169"/>
    </location>
</feature>
<reference evidence="4" key="1">
    <citation type="submission" date="2022-03" db="EMBL/GenBank/DDBJ databases">
        <title>A functionally conserved STORR gene fusion in Papaver species that diverged 16.8 million years ago.</title>
        <authorList>
            <person name="Catania T."/>
        </authorList>
    </citation>
    <scope>NUCLEOTIDE SEQUENCE</scope>
    <source>
        <strain evidence="4">S-191538</strain>
    </source>
</reference>
<dbReference type="InterPro" id="IPR004146">
    <property type="entry name" value="DC1"/>
</dbReference>
<feature type="domain" description="DC1" evidence="3">
    <location>
        <begin position="9"/>
        <end position="60"/>
    </location>
</feature>
<evidence type="ECO:0000256" key="1">
    <source>
        <dbReference type="ARBA" id="ARBA00022737"/>
    </source>
</evidence>
<evidence type="ECO:0000313" key="5">
    <source>
        <dbReference type="Proteomes" id="UP001177140"/>
    </source>
</evidence>
<comment type="caution">
    <text evidence="4">The sequence shown here is derived from an EMBL/GenBank/DDBJ whole genome shotgun (WGS) entry which is preliminary data.</text>
</comment>